<evidence type="ECO:0000256" key="13">
    <source>
        <dbReference type="PROSITE-ProRule" id="PRU00339"/>
    </source>
</evidence>
<name>A0ABD3QCS0_9STRA</name>
<evidence type="ECO:0000313" key="17">
    <source>
        <dbReference type="EMBL" id="KAL3795945.1"/>
    </source>
</evidence>
<feature type="transmembrane region" description="Helical" evidence="15">
    <location>
        <begin position="676"/>
        <end position="695"/>
    </location>
</feature>
<evidence type="ECO:0000256" key="3">
    <source>
        <dbReference type="ARBA" id="ARBA00004922"/>
    </source>
</evidence>
<evidence type="ECO:0000256" key="8">
    <source>
        <dbReference type="ARBA" id="ARBA00022737"/>
    </source>
</evidence>
<evidence type="ECO:0000256" key="12">
    <source>
        <dbReference type="ARBA" id="ARBA00023136"/>
    </source>
</evidence>
<feature type="region of interest" description="Disordered" evidence="14">
    <location>
        <begin position="16"/>
        <end position="49"/>
    </location>
</feature>
<feature type="transmembrane region" description="Helical" evidence="15">
    <location>
        <begin position="246"/>
        <end position="267"/>
    </location>
</feature>
<dbReference type="Pfam" id="PF08409">
    <property type="entry name" value="TMTC_DUF1736"/>
    <property type="match status" value="1"/>
</dbReference>
<keyword evidence="12 15" id="KW-0472">Membrane</keyword>
<sequence>MGCTSSRLLMKTGAATKVSPATAGEKSKIAAGENNTQKMASNPSNTVKTTVSSTNTEVITTDQLIFEAADAIFGKPAVHSMEEAASQSIETPDPTSPLEMTAAAAISKFKCYDATDSLQLDDELQLHTPPKTIQPREPNAPSLVRITSYSSFSSVGTNKVTTMSPSDITIRKMPTPIVLSKKLSRDAASNEGCCSANIIISIYRTIVAAFVTTVTTAGSILLSCISKHTNLHEIPSIIAISLQSKPAISTSIICAVLAVLIHSITIYNEFVYDDRAAILENPDVLATRPLWNVFTHDFWGQNMTWDTSHKSYRPLAVLSFRLTKLLHGVDSNAAMWFHLENVILHGVVSFVYCRMCFEIVGRCARNGRVGVLGAVLASILFAVHPIHTEPVASIVGRSDLLCGFFYLAGLWMYLNGRCNLAVAAGLCSTFSKEVGITVYGIYIMSDFISIYTAKSPRCYRGMLSKSMKNIGAAGLLIALHLKLHGNRMLYPWSILENSISLLDSRKERALSYAYVHTIYLWKLIYPWNLSYDYGYPCLPHQTSLKWTTIGVYSAVLAFLAVALQRRNAIMLWAFSLTMIPFIPASNIFFPIGTILAERLLYLPSMGFCLMAGVASAKLVDNSASVATKSKRREGANSSIIHQMAEAAYLFVWLGMYRKTWCKNRPKMPKLWSRLILIARGALFIFLCAYTCLFIMQSYRRCTEWRDEITLFGTALNVCPRSLKVLNNYAYQFLSSDPLKAIPYLEEAVDINDYGAAHFNLGLSYMNVGRYEDAMQSFAKSLSISPGHRTRILLANAANKYLMESSYANDDAHGIATSALEHVDFVIENSPVTIFDASSDGLLAFPTMQTLSFAERHFVLIDH</sequence>
<evidence type="ECO:0000256" key="7">
    <source>
        <dbReference type="ARBA" id="ARBA00022692"/>
    </source>
</evidence>
<dbReference type="PROSITE" id="PS50293">
    <property type="entry name" value="TPR_REGION"/>
    <property type="match status" value="1"/>
</dbReference>
<gene>
    <name evidence="17" type="ORF">ACHAWO_004341</name>
</gene>
<feature type="transmembrane region" description="Helical" evidence="15">
    <location>
        <begin position="546"/>
        <end position="563"/>
    </location>
</feature>
<dbReference type="PROSITE" id="PS50005">
    <property type="entry name" value="TPR"/>
    <property type="match status" value="1"/>
</dbReference>
<feature type="transmembrane region" description="Helical" evidence="15">
    <location>
        <begin position="335"/>
        <end position="357"/>
    </location>
</feature>
<evidence type="ECO:0000256" key="5">
    <source>
        <dbReference type="ARBA" id="ARBA00012839"/>
    </source>
</evidence>
<dbReference type="Gene3D" id="1.25.40.10">
    <property type="entry name" value="Tetratricopeptide repeat domain"/>
    <property type="match status" value="1"/>
</dbReference>
<comment type="caution">
    <text evidence="17">The sequence shown here is derived from an EMBL/GenBank/DDBJ whole genome shotgun (WGS) entry which is preliminary data.</text>
</comment>
<dbReference type="GO" id="GO:0016020">
    <property type="term" value="C:membrane"/>
    <property type="evidence" value="ECO:0007669"/>
    <property type="project" value="UniProtKB-SubCell"/>
</dbReference>
<evidence type="ECO:0000256" key="10">
    <source>
        <dbReference type="ARBA" id="ARBA00022824"/>
    </source>
</evidence>
<feature type="transmembrane region" description="Helical" evidence="15">
    <location>
        <begin position="599"/>
        <end position="619"/>
    </location>
</feature>
<protein>
    <recommendedName>
        <fullName evidence="5">dolichyl-phosphate-mannose--protein mannosyltransferase</fullName>
        <ecNumber evidence="5">2.4.1.109</ecNumber>
    </recommendedName>
</protein>
<comment type="similarity">
    <text evidence="4">Belongs to the TMTC family.</text>
</comment>
<evidence type="ECO:0000256" key="14">
    <source>
        <dbReference type="SAM" id="MobiDB-lite"/>
    </source>
</evidence>
<keyword evidence="8" id="KW-0677">Repeat</keyword>
<dbReference type="GO" id="GO:0004169">
    <property type="term" value="F:dolichyl-phosphate-mannose-protein mannosyltransferase activity"/>
    <property type="evidence" value="ECO:0007669"/>
    <property type="project" value="UniProtKB-EC"/>
</dbReference>
<feature type="transmembrane region" description="Helical" evidence="15">
    <location>
        <begin position="569"/>
        <end position="592"/>
    </location>
</feature>
<feature type="transmembrane region" description="Helical" evidence="15">
    <location>
        <begin position="369"/>
        <end position="388"/>
    </location>
</feature>
<reference evidence="17 18" key="1">
    <citation type="submission" date="2024-10" db="EMBL/GenBank/DDBJ databases">
        <title>Updated reference genomes for cyclostephanoid diatoms.</title>
        <authorList>
            <person name="Roberts W.R."/>
            <person name="Alverson A.J."/>
        </authorList>
    </citation>
    <scope>NUCLEOTIDE SEQUENCE [LARGE SCALE GENOMIC DNA]</scope>
    <source>
        <strain evidence="17 18">AJA010-31</strain>
    </source>
</reference>
<dbReference type="Proteomes" id="UP001530400">
    <property type="component" value="Unassembled WGS sequence"/>
</dbReference>
<feature type="domain" description="DUF1736" evidence="16">
    <location>
        <begin position="496"/>
        <end position="544"/>
    </location>
</feature>
<comment type="pathway">
    <text evidence="3">Protein modification; protein glycosylation.</text>
</comment>
<dbReference type="SMART" id="SM00028">
    <property type="entry name" value="TPR"/>
    <property type="match status" value="1"/>
</dbReference>
<evidence type="ECO:0000256" key="11">
    <source>
        <dbReference type="ARBA" id="ARBA00022989"/>
    </source>
</evidence>
<keyword evidence="9 13" id="KW-0802">TPR repeat</keyword>
<evidence type="ECO:0000256" key="4">
    <source>
        <dbReference type="ARBA" id="ARBA00007882"/>
    </source>
</evidence>
<keyword evidence="7 15" id="KW-0812">Transmembrane</keyword>
<proteinExistence type="inferred from homology"/>
<dbReference type="GO" id="GO:0005783">
    <property type="term" value="C:endoplasmic reticulum"/>
    <property type="evidence" value="ECO:0007669"/>
    <property type="project" value="UniProtKB-SubCell"/>
</dbReference>
<feature type="repeat" description="TPR" evidence="13">
    <location>
        <begin position="754"/>
        <end position="787"/>
    </location>
</feature>
<dbReference type="Pfam" id="PF07719">
    <property type="entry name" value="TPR_2"/>
    <property type="match status" value="1"/>
</dbReference>
<evidence type="ECO:0000256" key="1">
    <source>
        <dbReference type="ARBA" id="ARBA00004141"/>
    </source>
</evidence>
<accession>A0ABD3QCS0</accession>
<feature type="transmembrane region" description="Helical" evidence="15">
    <location>
        <begin position="639"/>
        <end position="656"/>
    </location>
</feature>
<dbReference type="SUPFAM" id="SSF48452">
    <property type="entry name" value="TPR-like"/>
    <property type="match status" value="1"/>
</dbReference>
<evidence type="ECO:0000256" key="15">
    <source>
        <dbReference type="SAM" id="Phobius"/>
    </source>
</evidence>
<comment type="subcellular location">
    <subcellularLocation>
        <location evidence="2">Endoplasmic reticulum</location>
    </subcellularLocation>
    <subcellularLocation>
        <location evidence="1">Membrane</location>
        <topology evidence="1">Multi-pass membrane protein</topology>
    </subcellularLocation>
</comment>
<evidence type="ECO:0000259" key="16">
    <source>
        <dbReference type="Pfam" id="PF08409"/>
    </source>
</evidence>
<dbReference type="PANTHER" id="PTHR44227:SF3">
    <property type="entry name" value="PROTEIN O-MANNOSYL-TRANSFERASE TMTC4"/>
    <property type="match status" value="1"/>
</dbReference>
<feature type="transmembrane region" description="Helical" evidence="15">
    <location>
        <begin position="394"/>
        <end position="414"/>
    </location>
</feature>
<dbReference type="PANTHER" id="PTHR44227">
    <property type="match status" value="1"/>
</dbReference>
<keyword evidence="6" id="KW-0808">Transferase</keyword>
<evidence type="ECO:0000256" key="6">
    <source>
        <dbReference type="ARBA" id="ARBA00022679"/>
    </source>
</evidence>
<feature type="transmembrane region" description="Helical" evidence="15">
    <location>
        <begin position="202"/>
        <end position="225"/>
    </location>
</feature>
<organism evidence="17 18">
    <name type="scientific">Cyclotella atomus</name>
    <dbReference type="NCBI Taxonomy" id="382360"/>
    <lineage>
        <taxon>Eukaryota</taxon>
        <taxon>Sar</taxon>
        <taxon>Stramenopiles</taxon>
        <taxon>Ochrophyta</taxon>
        <taxon>Bacillariophyta</taxon>
        <taxon>Coscinodiscophyceae</taxon>
        <taxon>Thalassiosirophycidae</taxon>
        <taxon>Stephanodiscales</taxon>
        <taxon>Stephanodiscaceae</taxon>
        <taxon>Cyclotella</taxon>
    </lineage>
</organism>
<keyword evidence="18" id="KW-1185">Reference proteome</keyword>
<evidence type="ECO:0000313" key="18">
    <source>
        <dbReference type="Proteomes" id="UP001530400"/>
    </source>
</evidence>
<dbReference type="InterPro" id="IPR013105">
    <property type="entry name" value="TPR_2"/>
</dbReference>
<evidence type="ECO:0000256" key="9">
    <source>
        <dbReference type="ARBA" id="ARBA00022803"/>
    </source>
</evidence>
<dbReference type="InterPro" id="IPR011990">
    <property type="entry name" value="TPR-like_helical_dom_sf"/>
</dbReference>
<feature type="transmembrane region" description="Helical" evidence="15">
    <location>
        <begin position="509"/>
        <end position="525"/>
    </location>
</feature>
<dbReference type="InterPro" id="IPR013618">
    <property type="entry name" value="TMTC_DUF1736"/>
</dbReference>
<dbReference type="EMBL" id="JALLPJ020000308">
    <property type="protein sequence ID" value="KAL3795945.1"/>
    <property type="molecule type" value="Genomic_DNA"/>
</dbReference>
<dbReference type="InterPro" id="IPR019734">
    <property type="entry name" value="TPR_rpt"/>
</dbReference>
<dbReference type="AlphaFoldDB" id="A0ABD3QCS0"/>
<dbReference type="EC" id="2.4.1.109" evidence="5"/>
<keyword evidence="11 15" id="KW-1133">Transmembrane helix</keyword>
<dbReference type="InterPro" id="IPR052346">
    <property type="entry name" value="O-mannosyl-transferase_TMTC"/>
</dbReference>
<evidence type="ECO:0000256" key="2">
    <source>
        <dbReference type="ARBA" id="ARBA00004240"/>
    </source>
</evidence>
<keyword evidence="10" id="KW-0256">Endoplasmic reticulum</keyword>